<protein>
    <submittedName>
        <fullName evidence="1">Helicase</fullName>
    </submittedName>
</protein>
<keyword evidence="1" id="KW-0347">Helicase</keyword>
<keyword evidence="1" id="KW-0547">Nucleotide-binding</keyword>
<keyword evidence="2" id="KW-1185">Reference proteome</keyword>
<evidence type="ECO:0000313" key="2">
    <source>
        <dbReference type="Proteomes" id="UP001165186"/>
    </source>
</evidence>
<reference evidence="1" key="1">
    <citation type="submission" date="2024-09" db="EMBL/GenBank/DDBJ databases">
        <title>Draft Genome Sequences of Neofusicoccum parvum.</title>
        <authorList>
            <person name="Ashida A."/>
            <person name="Camagna M."/>
            <person name="Tanaka A."/>
            <person name="Takemoto D."/>
        </authorList>
    </citation>
    <scope>NUCLEOTIDE SEQUENCE</scope>
    <source>
        <strain evidence="1">PPO83</strain>
    </source>
</reference>
<name>A0ACB5SP00_9PEZI</name>
<keyword evidence="1" id="KW-0067">ATP-binding</keyword>
<organism evidence="1 2">
    <name type="scientific">Neofusicoccum parvum</name>
    <dbReference type="NCBI Taxonomy" id="310453"/>
    <lineage>
        <taxon>Eukaryota</taxon>
        <taxon>Fungi</taxon>
        <taxon>Dikarya</taxon>
        <taxon>Ascomycota</taxon>
        <taxon>Pezizomycotina</taxon>
        <taxon>Dothideomycetes</taxon>
        <taxon>Dothideomycetes incertae sedis</taxon>
        <taxon>Botryosphaeriales</taxon>
        <taxon>Botryosphaeriaceae</taxon>
        <taxon>Neofusicoccum</taxon>
    </lineage>
</organism>
<gene>
    <name evidence="1" type="primary">g6636</name>
    <name evidence="1" type="ORF">NpPPO83_00006636</name>
</gene>
<evidence type="ECO:0000313" key="1">
    <source>
        <dbReference type="EMBL" id="GME50640.1"/>
    </source>
</evidence>
<sequence length="139" mass="15848">MPPRKKRIVTVHSSSDRENGPSEPELKSAKERKPTSRKSVDPTDPDGPPPKKPRGRPRKSAVPDEDGDLSVQKPKRKPRKRPGEDEGEQDDLPDKPAKKQKNNTRLPLRLLQVFERKWPPVLCPLIIHRSNHPRAQSNM</sequence>
<comment type="caution">
    <text evidence="1">The sequence shown here is derived from an EMBL/GenBank/DDBJ whole genome shotgun (WGS) entry which is preliminary data.</text>
</comment>
<keyword evidence="1" id="KW-0378">Hydrolase</keyword>
<proteinExistence type="predicted"/>
<dbReference type="Proteomes" id="UP001165186">
    <property type="component" value="Unassembled WGS sequence"/>
</dbReference>
<dbReference type="EMBL" id="BSXG01000166">
    <property type="protein sequence ID" value="GME50640.1"/>
    <property type="molecule type" value="Genomic_DNA"/>
</dbReference>
<accession>A0ACB5SP00</accession>